<dbReference type="Pfam" id="PF13366">
    <property type="entry name" value="PDDEXK_3"/>
    <property type="match status" value="1"/>
</dbReference>
<name>I3IMD4_9BACT</name>
<protein>
    <recommendedName>
        <fullName evidence="3">GxxExxY protein</fullName>
    </recommendedName>
</protein>
<proteinExistence type="predicted"/>
<keyword evidence="2" id="KW-1185">Reference proteome</keyword>
<evidence type="ECO:0000313" key="1">
    <source>
        <dbReference type="EMBL" id="GAB62879.1"/>
    </source>
</evidence>
<dbReference type="eggNOG" id="COG0614">
    <property type="taxonomic scope" value="Bacteria"/>
</dbReference>
<reference evidence="1 2" key="1">
    <citation type="journal article" date="2012" name="FEBS Lett.">
        <title>Anammox organism KSU-1 expresses a NirK-type copper-containing nitrite reductase instead of a NirS-type with cytochrome cd1.</title>
        <authorList>
            <person name="Hira D."/>
            <person name="Toh H."/>
            <person name="Migita C.T."/>
            <person name="Okubo H."/>
            <person name="Nishiyama T."/>
            <person name="Hattori M."/>
            <person name="Furukawa K."/>
            <person name="Fujii T."/>
        </authorList>
    </citation>
    <scope>NUCLEOTIDE SEQUENCE [LARGE SCALE GENOMIC DNA]</scope>
</reference>
<gene>
    <name evidence="1" type="ORF">KSU1_C1283</name>
</gene>
<dbReference type="AlphaFoldDB" id="I3IMD4"/>
<dbReference type="InterPro" id="IPR026350">
    <property type="entry name" value="GxxExxY"/>
</dbReference>
<evidence type="ECO:0008006" key="3">
    <source>
        <dbReference type="Google" id="ProtNLM"/>
    </source>
</evidence>
<dbReference type="OrthoDB" id="9798792at2"/>
<comment type="caution">
    <text evidence="1">The sequence shown here is derived from an EMBL/GenBank/DDBJ whole genome shotgun (WGS) entry which is preliminary data.</text>
</comment>
<dbReference type="EMBL" id="BAFH01000003">
    <property type="protein sequence ID" value="GAB62879.1"/>
    <property type="molecule type" value="Genomic_DNA"/>
</dbReference>
<evidence type="ECO:0000313" key="2">
    <source>
        <dbReference type="Proteomes" id="UP000002985"/>
    </source>
</evidence>
<sequence length="133" mass="15431">MEYKELTERIIGCSYRVYNRMGFGFLESVYEKCMLIVLIELRKARLNAESQKPITVYYENEIVGEFVADIIVNDTIILELKSVRQIINAHEVQLVNYLVATGKPVGLVINFGERKVEIKRKIKDLEKFMVGKI</sequence>
<accession>I3IMD4</accession>
<dbReference type="STRING" id="247490.KSU1_C1283"/>
<dbReference type="NCBIfam" id="TIGR04256">
    <property type="entry name" value="GxxExxY"/>
    <property type="match status" value="1"/>
</dbReference>
<dbReference type="Proteomes" id="UP000002985">
    <property type="component" value="Unassembled WGS sequence"/>
</dbReference>
<organism evidence="1 2">
    <name type="scientific">Candidatus Jettenia caeni</name>
    <dbReference type="NCBI Taxonomy" id="247490"/>
    <lineage>
        <taxon>Bacteria</taxon>
        <taxon>Pseudomonadati</taxon>
        <taxon>Planctomycetota</taxon>
        <taxon>Candidatus Brocadiia</taxon>
        <taxon>Candidatus Brocadiales</taxon>
        <taxon>Candidatus Brocadiaceae</taxon>
        <taxon>Candidatus Jettenia</taxon>
    </lineage>
</organism>